<dbReference type="VEuPathDB" id="VectorBase:PHUM413490"/>
<evidence type="ECO:0000259" key="5">
    <source>
        <dbReference type="PROSITE" id="PS51036"/>
    </source>
</evidence>
<name>E0VS91_PEDHC</name>
<dbReference type="SMART" id="SM00259">
    <property type="entry name" value="ZnF_A20"/>
    <property type="match status" value="1"/>
</dbReference>
<reference evidence="6" key="1">
    <citation type="submission" date="2007-04" db="EMBL/GenBank/DDBJ databases">
        <title>Annotation of Pediculus humanus corporis strain USDA.</title>
        <authorList>
            <person name="Kirkness E."/>
            <person name="Hannick L."/>
            <person name="Hass B."/>
            <person name="Bruggner R."/>
            <person name="Lawson D."/>
            <person name="Bidwell S."/>
            <person name="Joardar V."/>
            <person name="Caler E."/>
            <person name="Walenz B."/>
            <person name="Inman J."/>
            <person name="Schobel S."/>
            <person name="Galinsky K."/>
            <person name="Amedeo P."/>
            <person name="Strausberg R."/>
        </authorList>
    </citation>
    <scope>NUCLEOTIDE SEQUENCE</scope>
    <source>
        <strain evidence="6">USDA</strain>
    </source>
</reference>
<evidence type="ECO:0000256" key="1">
    <source>
        <dbReference type="ARBA" id="ARBA00022723"/>
    </source>
</evidence>
<evidence type="ECO:0000313" key="7">
    <source>
        <dbReference type="EnsemblMetazoa" id="PHUM413490-PA"/>
    </source>
</evidence>
<protein>
    <recommendedName>
        <fullName evidence="5">A20-type domain-containing protein</fullName>
    </recommendedName>
</protein>
<dbReference type="InParanoid" id="E0VS91"/>
<evidence type="ECO:0000313" key="8">
    <source>
        <dbReference type="Proteomes" id="UP000009046"/>
    </source>
</evidence>
<feature type="domain" description="A20-type" evidence="5">
    <location>
        <begin position="293"/>
        <end position="328"/>
    </location>
</feature>
<keyword evidence="1" id="KW-0479">Metal-binding</keyword>
<gene>
    <name evidence="7" type="primary">8234308</name>
    <name evidence="6" type="ORF">Phum_PHUM413490</name>
</gene>
<accession>E0VS91</accession>
<evidence type="ECO:0000256" key="3">
    <source>
        <dbReference type="ARBA" id="ARBA00022833"/>
    </source>
</evidence>
<reference evidence="7" key="3">
    <citation type="submission" date="2021-02" db="UniProtKB">
        <authorList>
            <consortium name="EnsemblMetazoa"/>
        </authorList>
    </citation>
    <scope>IDENTIFICATION</scope>
    <source>
        <strain evidence="7">USDA</strain>
    </source>
</reference>
<dbReference type="GeneID" id="8234308"/>
<dbReference type="GO" id="GO:0003677">
    <property type="term" value="F:DNA binding"/>
    <property type="evidence" value="ECO:0007669"/>
    <property type="project" value="InterPro"/>
</dbReference>
<keyword evidence="8" id="KW-1185">Reference proteome</keyword>
<dbReference type="Pfam" id="PF01754">
    <property type="entry name" value="zf-A20"/>
    <property type="match status" value="1"/>
</dbReference>
<dbReference type="AlphaFoldDB" id="E0VS91"/>
<dbReference type="RefSeq" id="XP_002428985.1">
    <property type="nucleotide sequence ID" value="XM_002428940.1"/>
</dbReference>
<evidence type="ECO:0000256" key="4">
    <source>
        <dbReference type="SAM" id="MobiDB-lite"/>
    </source>
</evidence>
<dbReference type="Gene3D" id="1.20.5.4770">
    <property type="match status" value="1"/>
</dbReference>
<evidence type="ECO:0000313" key="6">
    <source>
        <dbReference type="EMBL" id="EEB16247.1"/>
    </source>
</evidence>
<dbReference type="EMBL" id="AAZO01005081">
    <property type="status" value="NOT_ANNOTATED_CDS"/>
    <property type="molecule type" value="Genomic_DNA"/>
</dbReference>
<feature type="compositionally biased region" description="Pro residues" evidence="4">
    <location>
        <begin position="112"/>
        <end position="121"/>
    </location>
</feature>
<sequence length="335" mass="37352">MEDERLQEQAKLEGPKNCITQGCNMYGTELGNSINSPSLPRATILPQKLPITSQNYNNQTDTLRYGTGRSTFYMEASPKYYETAKNFSKTDEINCQIDNVTSFKRTGNTETPPNPPNPPTNPCSLSHENLRKIQSYNLAREAYQPNVKIDGGQLFIKNRNTSPAQSNGGGSSSILISDLTHHNGQNPGSRNLPEIENVSRKRSQSLMSKCVNVNDNAVTTIIPVRQSIQNSLDDIIRETTEYLKENNGGNNVSSAGSGRRRIPVEYTEETISMNGCTERGNHGEEMDYYEGDVVARKTCLNVTCKFFGSPELENYCSQCYRGRFENLAIDSSSRK</sequence>
<evidence type="ECO:0000256" key="2">
    <source>
        <dbReference type="ARBA" id="ARBA00022771"/>
    </source>
</evidence>
<dbReference type="EMBL" id="AAZO01005080">
    <property type="status" value="NOT_ANNOTATED_CDS"/>
    <property type="molecule type" value="Genomic_DNA"/>
</dbReference>
<dbReference type="Proteomes" id="UP000009046">
    <property type="component" value="Unassembled WGS sequence"/>
</dbReference>
<dbReference type="PROSITE" id="PS51036">
    <property type="entry name" value="ZF_A20"/>
    <property type="match status" value="1"/>
</dbReference>
<dbReference type="HOGENOM" id="CLU_829788_0_0_1"/>
<dbReference type="EMBL" id="DS235746">
    <property type="protein sequence ID" value="EEB16247.1"/>
    <property type="molecule type" value="Genomic_DNA"/>
</dbReference>
<dbReference type="GO" id="GO:0008270">
    <property type="term" value="F:zinc ion binding"/>
    <property type="evidence" value="ECO:0007669"/>
    <property type="project" value="UniProtKB-KW"/>
</dbReference>
<dbReference type="InterPro" id="IPR002653">
    <property type="entry name" value="Znf_A20"/>
</dbReference>
<keyword evidence="2" id="KW-0863">Zinc-finger</keyword>
<dbReference type="KEGG" id="phu:Phum_PHUM413490"/>
<organism>
    <name type="scientific">Pediculus humanus subsp. corporis</name>
    <name type="common">Body louse</name>
    <dbReference type="NCBI Taxonomy" id="121224"/>
    <lineage>
        <taxon>Eukaryota</taxon>
        <taxon>Metazoa</taxon>
        <taxon>Ecdysozoa</taxon>
        <taxon>Arthropoda</taxon>
        <taxon>Hexapoda</taxon>
        <taxon>Insecta</taxon>
        <taxon>Pterygota</taxon>
        <taxon>Neoptera</taxon>
        <taxon>Paraneoptera</taxon>
        <taxon>Psocodea</taxon>
        <taxon>Troctomorpha</taxon>
        <taxon>Phthiraptera</taxon>
        <taxon>Anoplura</taxon>
        <taxon>Pediculidae</taxon>
        <taxon>Pediculus</taxon>
    </lineage>
</organism>
<feature type="region of interest" description="Disordered" evidence="4">
    <location>
        <begin position="103"/>
        <end position="125"/>
    </location>
</feature>
<dbReference type="EnsemblMetazoa" id="PHUM413490-RA">
    <property type="protein sequence ID" value="PHUM413490-PA"/>
    <property type="gene ID" value="PHUM413490"/>
</dbReference>
<proteinExistence type="predicted"/>
<keyword evidence="3" id="KW-0862">Zinc</keyword>
<reference evidence="6" key="2">
    <citation type="submission" date="2007-04" db="EMBL/GenBank/DDBJ databases">
        <title>The genome of the human body louse.</title>
        <authorList>
            <consortium name="The Human Body Louse Genome Consortium"/>
            <person name="Kirkness E."/>
            <person name="Walenz B."/>
            <person name="Hass B."/>
            <person name="Bruggner R."/>
            <person name="Strausberg R."/>
        </authorList>
    </citation>
    <scope>NUCLEOTIDE SEQUENCE</scope>
    <source>
        <strain evidence="6">USDA</strain>
    </source>
</reference>
<feature type="region of interest" description="Disordered" evidence="4">
    <location>
        <begin position="158"/>
        <end position="193"/>
    </location>
</feature>
<dbReference type="CTD" id="8234308"/>